<evidence type="ECO:0000313" key="3">
    <source>
        <dbReference type="EMBL" id="GAX24213.1"/>
    </source>
</evidence>
<evidence type="ECO:0000256" key="1">
    <source>
        <dbReference type="ARBA" id="ARBA00022737"/>
    </source>
</evidence>
<dbReference type="InterPro" id="IPR033891">
    <property type="entry name" value="TTC38"/>
</dbReference>
<dbReference type="PANTHER" id="PTHR16263">
    <property type="entry name" value="TETRATRICOPEPTIDE REPEAT PROTEIN 38"/>
    <property type="match status" value="1"/>
</dbReference>
<reference evidence="3 4" key="1">
    <citation type="journal article" date="2015" name="Plant Cell">
        <title>Oil accumulation by the oleaginous diatom Fistulifera solaris as revealed by the genome and transcriptome.</title>
        <authorList>
            <person name="Tanaka T."/>
            <person name="Maeda Y."/>
            <person name="Veluchamy A."/>
            <person name="Tanaka M."/>
            <person name="Abida H."/>
            <person name="Marechal E."/>
            <person name="Bowler C."/>
            <person name="Muto M."/>
            <person name="Sunaga Y."/>
            <person name="Tanaka M."/>
            <person name="Yoshino T."/>
            <person name="Taniguchi T."/>
            <person name="Fukuda Y."/>
            <person name="Nemoto M."/>
            <person name="Matsumoto M."/>
            <person name="Wong P.S."/>
            <person name="Aburatani S."/>
            <person name="Fujibuchi W."/>
        </authorList>
    </citation>
    <scope>NUCLEOTIDE SEQUENCE [LARGE SCALE GENOMIC DNA]</scope>
    <source>
        <strain evidence="3 4">JPCC DA0580</strain>
    </source>
</reference>
<evidence type="ECO:0008006" key="5">
    <source>
        <dbReference type="Google" id="ProtNLM"/>
    </source>
</evidence>
<dbReference type="AlphaFoldDB" id="A0A1Z5KD83"/>
<accession>A0A1Z5KD83</accession>
<evidence type="ECO:0000313" key="4">
    <source>
        <dbReference type="Proteomes" id="UP000198406"/>
    </source>
</evidence>
<protein>
    <recommendedName>
        <fullName evidence="5">Tetratricopeptide repeat protein 38</fullName>
    </recommendedName>
</protein>
<organism evidence="3 4">
    <name type="scientific">Fistulifera solaris</name>
    <name type="common">Oleaginous diatom</name>
    <dbReference type="NCBI Taxonomy" id="1519565"/>
    <lineage>
        <taxon>Eukaryota</taxon>
        <taxon>Sar</taxon>
        <taxon>Stramenopiles</taxon>
        <taxon>Ochrophyta</taxon>
        <taxon>Bacillariophyta</taxon>
        <taxon>Bacillariophyceae</taxon>
        <taxon>Bacillariophycidae</taxon>
        <taxon>Naviculales</taxon>
        <taxon>Naviculaceae</taxon>
        <taxon>Fistulifera</taxon>
    </lineage>
</organism>
<evidence type="ECO:0000256" key="2">
    <source>
        <dbReference type="ARBA" id="ARBA00022803"/>
    </source>
</evidence>
<dbReference type="Proteomes" id="UP000198406">
    <property type="component" value="Unassembled WGS sequence"/>
</dbReference>
<proteinExistence type="predicted"/>
<dbReference type="EMBL" id="BDSP01000207">
    <property type="protein sequence ID" value="GAX24213.1"/>
    <property type="molecule type" value="Genomic_DNA"/>
</dbReference>
<dbReference type="PANTHER" id="PTHR16263:SF4">
    <property type="entry name" value="TETRATRICOPEPTIDE REPEAT PROTEIN 38"/>
    <property type="match status" value="1"/>
</dbReference>
<keyword evidence="2" id="KW-0802">TPR repeat</keyword>
<comment type="caution">
    <text evidence="3">The sequence shown here is derived from an EMBL/GenBank/DDBJ whole genome shotgun (WGS) entry which is preliminary data.</text>
</comment>
<gene>
    <name evidence="3" type="ORF">FisN_4Lh306</name>
</gene>
<keyword evidence="4" id="KW-1185">Reference proteome</keyword>
<sequence>MEALDGFLLTVVSKGKSCIGGGDEAGIDVKPAHAASLSWAELLRHAAVWNTSITTTQRSSPMLVVVAVAPLLAQAGVAYVRHLDTLLIQASPGVKGLPVIQMMDLVTAVVETWMEHSGEALPWNERECLHVQALSYLVKDQHRRALSVVLKILQLCPGDLLALTLALDLAQTTGDKRAALRAAGSVAAYWSERGGGFITPALTGHALATSWMALGMAVGGRTESAEQLAERSMKQGRKLGGAVATWAQAHIFDAAGRVSEGISAMANYDGIVNYEGAGWMFFDCRLAGYGARFSLDREERGRGTSRALTLYERSFDRVLHYSGFAMGKPWRRPQQPAPIAWKEETTLSLEQGKSNNLQEARSFWERISGQKKNSAASQKQEIYELVMKGEQLPSSKLENWDPSLEDVLTWLPPTPQLLSDATLLLLRLTLNGTISTQNGRWGHMRNAWRVLLEMQDTYEKPLSFCPLACLSASLLCHPRDTGGDKIGNGRIAQALYNMGETLRLGGATDQSSSRSDSKAIREVVADRDPRFWLPVEGESNDIWKEIVDHFSSGIDQHVDLDEESDDNGLPFEHWDFEARPILEHAVVYAACKAGDIESLSLARAICSQGVTIRTNSPEEWWRYSIVLGLLGDERGSEDALQHSINFGSGQGSRSVSSL</sequence>
<dbReference type="OrthoDB" id="1427555at2759"/>
<dbReference type="InParanoid" id="A0A1Z5KD83"/>
<keyword evidence="1" id="KW-0677">Repeat</keyword>
<name>A0A1Z5KD83_FISSO</name>